<dbReference type="Gene3D" id="6.10.250.860">
    <property type="match status" value="1"/>
</dbReference>
<dbReference type="Pfam" id="PF07928">
    <property type="entry name" value="Vps54"/>
    <property type="match status" value="1"/>
</dbReference>
<feature type="compositionally biased region" description="Polar residues" evidence="7">
    <location>
        <begin position="1116"/>
        <end position="1135"/>
    </location>
</feature>
<proteinExistence type="inferred from homology"/>
<feature type="compositionally biased region" description="Pro residues" evidence="7">
    <location>
        <begin position="170"/>
        <end position="179"/>
    </location>
</feature>
<dbReference type="GO" id="GO:0042147">
    <property type="term" value="P:retrograde transport, endosome to Golgi"/>
    <property type="evidence" value="ECO:0007669"/>
    <property type="project" value="InterPro"/>
</dbReference>
<feature type="domain" description="Vacuolar protein sorting-associated protein 54 C-terminal" evidence="8">
    <location>
        <begin position="785"/>
        <end position="916"/>
    </location>
</feature>
<feature type="region of interest" description="Disordered" evidence="7">
    <location>
        <begin position="1058"/>
        <end position="1135"/>
    </location>
</feature>
<dbReference type="GO" id="GO:0000938">
    <property type="term" value="C:GARP complex"/>
    <property type="evidence" value="ECO:0007669"/>
    <property type="project" value="InterPro"/>
</dbReference>
<evidence type="ECO:0000256" key="2">
    <source>
        <dbReference type="ARBA" id="ARBA00009150"/>
    </source>
</evidence>
<keyword evidence="10" id="KW-1185">Reference proteome</keyword>
<feature type="compositionally biased region" description="Pro residues" evidence="7">
    <location>
        <begin position="9"/>
        <end position="19"/>
    </location>
</feature>
<reference evidence="9 10" key="1">
    <citation type="journal article" date="2012" name="Science">
        <title>The Paleozoic origin of enzymatic lignin decomposition reconstructed from 31 fungal genomes.</title>
        <authorList>
            <person name="Floudas D."/>
            <person name="Binder M."/>
            <person name="Riley R."/>
            <person name="Barry K."/>
            <person name="Blanchette R.A."/>
            <person name="Henrissat B."/>
            <person name="Martinez A.T."/>
            <person name="Otillar R."/>
            <person name="Spatafora J.W."/>
            <person name="Yadav J.S."/>
            <person name="Aerts A."/>
            <person name="Benoit I."/>
            <person name="Boyd A."/>
            <person name="Carlson A."/>
            <person name="Copeland A."/>
            <person name="Coutinho P.M."/>
            <person name="de Vries R.P."/>
            <person name="Ferreira P."/>
            <person name="Findley K."/>
            <person name="Foster B."/>
            <person name="Gaskell J."/>
            <person name="Glotzer D."/>
            <person name="Gorecki P."/>
            <person name="Heitman J."/>
            <person name="Hesse C."/>
            <person name="Hori C."/>
            <person name="Igarashi K."/>
            <person name="Jurgens J.A."/>
            <person name="Kallen N."/>
            <person name="Kersten P."/>
            <person name="Kohler A."/>
            <person name="Kuees U."/>
            <person name="Kumar T.K.A."/>
            <person name="Kuo A."/>
            <person name="LaButti K."/>
            <person name="Larrondo L.F."/>
            <person name="Lindquist E."/>
            <person name="Ling A."/>
            <person name="Lombard V."/>
            <person name="Lucas S."/>
            <person name="Lundell T."/>
            <person name="Martin R."/>
            <person name="McLaughlin D.J."/>
            <person name="Morgenstern I."/>
            <person name="Morin E."/>
            <person name="Murat C."/>
            <person name="Nagy L.G."/>
            <person name="Nolan M."/>
            <person name="Ohm R.A."/>
            <person name="Patyshakuliyeva A."/>
            <person name="Rokas A."/>
            <person name="Ruiz-Duenas F.J."/>
            <person name="Sabat G."/>
            <person name="Salamov A."/>
            <person name="Samejima M."/>
            <person name="Schmutz J."/>
            <person name="Slot J.C."/>
            <person name="St John F."/>
            <person name="Stenlid J."/>
            <person name="Sun H."/>
            <person name="Sun S."/>
            <person name="Syed K."/>
            <person name="Tsang A."/>
            <person name="Wiebenga A."/>
            <person name="Young D."/>
            <person name="Pisabarro A."/>
            <person name="Eastwood D.C."/>
            <person name="Martin F."/>
            <person name="Cullen D."/>
            <person name="Grigoriev I.V."/>
            <person name="Hibbett D.S."/>
        </authorList>
    </citation>
    <scope>NUCLEOTIDE SEQUENCE [LARGE SCALE GENOMIC DNA]</scope>
    <source>
        <strain evidence="9 10">ATCC 11539</strain>
    </source>
</reference>
<keyword evidence="6" id="KW-0175">Coiled coil</keyword>
<feature type="region of interest" description="Disordered" evidence="7">
    <location>
        <begin position="359"/>
        <end position="401"/>
    </location>
</feature>
<dbReference type="InterPro" id="IPR012501">
    <property type="entry name" value="Vps54_C"/>
</dbReference>
<evidence type="ECO:0000256" key="1">
    <source>
        <dbReference type="ARBA" id="ARBA00004601"/>
    </source>
</evidence>
<dbReference type="Proteomes" id="UP000030669">
    <property type="component" value="Unassembled WGS sequence"/>
</dbReference>
<dbReference type="GeneID" id="19308232"/>
<feature type="compositionally biased region" description="Low complexity" evidence="7">
    <location>
        <begin position="385"/>
        <end position="398"/>
    </location>
</feature>
<comment type="similarity">
    <text evidence="2">Belongs to the VPS54 family.</text>
</comment>
<evidence type="ECO:0000256" key="7">
    <source>
        <dbReference type="SAM" id="MobiDB-lite"/>
    </source>
</evidence>
<name>S7RX97_GLOTA</name>
<sequence>MSEYSSAPPSRPGSPPPLPDNQATPRPYRFNWDPSFRRPGPSSVSETTEGRGGDYFAAGGTVPLHGLLNASTTSLTLGAIPPEWSSSKHGFHAISTVLNNPHKQGAPPKAHSRLPAVPHAEIPRVRRKDFDSYLKAVSDEWERFERNARFEPEGEASSSTGQVARTPRTPGAPPAPSLPPLETVPSVFFEPKFDLGDPRTFAWVTEQDPASLGGADFSDSTALSHTLPLLDKFSHYTDTLEAHLTHEISLRSTSFFAALSNLQDLQTESSTCLSRISQLRELLKEVDEGTAKRGAEGVRLEMKKENLGVVKESVKRVGEVWEMLGIARGLVDAGQWQDALGIIEGLEGLWGAEPSSSSTVKSLPLLPSENGRLSPLPPIPESDSASRPTSPSPSASRTGLSQQTVSAFPLSTLQAFSALPDHLRDLTLHIATALTSEVVTVLRLDILGRIDASPKLANENGRIEDDTDLALRDRLRPLLSGLVRARLHGTANGGQTSEGSVERVIESWRHVVLGEVRGITKRSLLSFTVYQQLPAGFNVDDSDLQESSAAGHFKLLSQAEFMSWIRKVYENLFNCLEGLKTQNKILVEVLERMQCVPRPQATPTAPSRPSPVSLETVQSSLSDLLMTAAETANVLCAQALNHRSEQHSALELQEFADLFQLTWDFVVKCEIACQRMIVSLRGAAVSQAKAFLQVFHQKRLTQSAKLVEDEQWSAAEVSPDSQAVADILVDCAVRDPPQLQLHQADTPSALLSPSTSDSTLVTSAMSPSPSGQTLANTKRLRIEDHTYFAVPATLQALALLVDYLKLVANMTMLTTDAMSRVIEFLKAFNSRTCQVVLGAGAMRSAGLKNITAKHLALASQSLSIMIALIPYVRETFRRHLSPKQAVMLVEFDKLKRDYQEHQHEIHAKLIAIMGDRLQAHIRTLQTVDWNAPKSPSGVNGYMEMLVKETVTLHKVLSRYLSTPIVEYVMTQVFAAINHRLSEEYQKIDLPSQEAKDRLLADARYLHQKLSALKDVGAPSGMLETIISEKSVARRQDLNSSTTSLPGTTANQRIKNMLASRDVKSPEKEKPLPSLGPTPTPPLANGALNGANSTAPLPPEKAGFKEVADTPRPNDGLPSTSPVEQNSVQSPGQSAP</sequence>
<feature type="region of interest" description="Disordered" evidence="7">
    <location>
        <begin position="148"/>
        <end position="181"/>
    </location>
</feature>
<feature type="region of interest" description="Disordered" evidence="7">
    <location>
        <begin position="1"/>
        <end position="55"/>
    </location>
</feature>
<dbReference type="KEGG" id="gtr:GLOTRDRAFT_71921"/>
<evidence type="ECO:0000259" key="8">
    <source>
        <dbReference type="Pfam" id="PF07928"/>
    </source>
</evidence>
<dbReference type="AlphaFoldDB" id="S7RX97"/>
<keyword evidence="5" id="KW-0333">Golgi apparatus</keyword>
<dbReference type="PANTHER" id="PTHR12965:SF0">
    <property type="entry name" value="VACUOLAR PROTEIN SORTING-ASSOCIATED PROTEIN 54"/>
    <property type="match status" value="1"/>
</dbReference>
<evidence type="ECO:0000256" key="4">
    <source>
        <dbReference type="ARBA" id="ARBA00022927"/>
    </source>
</evidence>
<organism evidence="9 10">
    <name type="scientific">Gloeophyllum trabeum (strain ATCC 11539 / FP-39264 / Madison 617)</name>
    <name type="common">Brown rot fungus</name>
    <dbReference type="NCBI Taxonomy" id="670483"/>
    <lineage>
        <taxon>Eukaryota</taxon>
        <taxon>Fungi</taxon>
        <taxon>Dikarya</taxon>
        <taxon>Basidiomycota</taxon>
        <taxon>Agaricomycotina</taxon>
        <taxon>Agaricomycetes</taxon>
        <taxon>Gloeophyllales</taxon>
        <taxon>Gloeophyllaceae</taxon>
        <taxon>Gloeophyllum</taxon>
    </lineage>
</organism>
<feature type="compositionally biased region" description="Basic and acidic residues" evidence="7">
    <location>
        <begin position="1060"/>
        <end position="1070"/>
    </location>
</feature>
<dbReference type="GO" id="GO:0006896">
    <property type="term" value="P:Golgi to vacuole transport"/>
    <property type="evidence" value="ECO:0007669"/>
    <property type="project" value="TreeGrafter"/>
</dbReference>
<evidence type="ECO:0000313" key="9">
    <source>
        <dbReference type="EMBL" id="EPQ57969.1"/>
    </source>
</evidence>
<evidence type="ECO:0000313" key="10">
    <source>
        <dbReference type="Proteomes" id="UP000030669"/>
    </source>
</evidence>
<dbReference type="HOGENOM" id="CLU_003094_2_0_1"/>
<dbReference type="GO" id="GO:0015031">
    <property type="term" value="P:protein transport"/>
    <property type="evidence" value="ECO:0007669"/>
    <property type="project" value="UniProtKB-KW"/>
</dbReference>
<dbReference type="InterPro" id="IPR039745">
    <property type="entry name" value="Vps54"/>
</dbReference>
<feature type="region of interest" description="Disordered" evidence="7">
    <location>
        <begin position="98"/>
        <end position="120"/>
    </location>
</feature>
<keyword evidence="4" id="KW-0653">Protein transport</keyword>
<dbReference type="OrthoDB" id="10259024at2759"/>
<dbReference type="EMBL" id="KB469298">
    <property type="protein sequence ID" value="EPQ57969.1"/>
    <property type="molecule type" value="Genomic_DNA"/>
</dbReference>
<evidence type="ECO:0000256" key="5">
    <source>
        <dbReference type="ARBA" id="ARBA00023034"/>
    </source>
</evidence>
<comment type="subcellular location">
    <subcellularLocation>
        <location evidence="1">Golgi apparatus</location>
        <location evidence="1">trans-Golgi network</location>
    </subcellularLocation>
</comment>
<dbReference type="OMA" id="QKQAVML"/>
<dbReference type="eggNOG" id="KOG2115">
    <property type="taxonomic scope" value="Eukaryota"/>
</dbReference>
<gene>
    <name evidence="9" type="ORF">GLOTRDRAFT_71921</name>
</gene>
<keyword evidence="3" id="KW-0813">Transport</keyword>
<dbReference type="GO" id="GO:0019905">
    <property type="term" value="F:syntaxin binding"/>
    <property type="evidence" value="ECO:0007669"/>
    <property type="project" value="TreeGrafter"/>
</dbReference>
<evidence type="ECO:0000256" key="6">
    <source>
        <dbReference type="ARBA" id="ARBA00023054"/>
    </source>
</evidence>
<protein>
    <submittedName>
        <fullName evidence="9">Vps54-domain-containing protein</fullName>
    </submittedName>
</protein>
<dbReference type="RefSeq" id="XP_007863278.1">
    <property type="nucleotide sequence ID" value="XM_007865087.1"/>
</dbReference>
<dbReference type="GO" id="GO:0005829">
    <property type="term" value="C:cytosol"/>
    <property type="evidence" value="ECO:0007669"/>
    <property type="project" value="GOC"/>
</dbReference>
<dbReference type="PANTHER" id="PTHR12965">
    <property type="entry name" value="VACUOLAR PROTEIN SORTING 54"/>
    <property type="match status" value="1"/>
</dbReference>
<evidence type="ECO:0000256" key="3">
    <source>
        <dbReference type="ARBA" id="ARBA00022448"/>
    </source>
</evidence>
<dbReference type="STRING" id="670483.S7RX97"/>
<accession>S7RX97</accession>